<evidence type="ECO:0000256" key="2">
    <source>
        <dbReference type="SAM" id="Phobius"/>
    </source>
</evidence>
<dbReference type="InterPro" id="IPR036513">
    <property type="entry name" value="STAS_dom_sf"/>
</dbReference>
<dbReference type="SUPFAM" id="SSF52091">
    <property type="entry name" value="SpoIIaa-like"/>
    <property type="match status" value="1"/>
</dbReference>
<feature type="domain" description="STAS" evidence="3">
    <location>
        <begin position="20"/>
        <end position="105"/>
    </location>
</feature>
<keyword evidence="5" id="KW-1185">Reference proteome</keyword>
<dbReference type="InterPro" id="IPR002645">
    <property type="entry name" value="STAS_dom"/>
</dbReference>
<evidence type="ECO:0000313" key="5">
    <source>
        <dbReference type="Proteomes" id="UP000053244"/>
    </source>
</evidence>
<feature type="region of interest" description="Disordered" evidence="1">
    <location>
        <begin position="106"/>
        <end position="126"/>
    </location>
</feature>
<dbReference type="Pfam" id="PF01740">
    <property type="entry name" value="STAS"/>
    <property type="match status" value="1"/>
</dbReference>
<dbReference type="Gene3D" id="3.30.750.24">
    <property type="entry name" value="STAS domain"/>
    <property type="match status" value="1"/>
</dbReference>
<name>A0A117ML95_9ACTN</name>
<keyword evidence="2" id="KW-0812">Transmembrane</keyword>
<gene>
    <name evidence="4" type="ORF">ADL15_46355</name>
</gene>
<keyword evidence="2" id="KW-1133">Transmembrane helix</keyword>
<comment type="caution">
    <text evidence="4">The sequence shown here is derived from an EMBL/GenBank/DDBJ whole genome shotgun (WGS) entry which is preliminary data.</text>
</comment>
<protein>
    <recommendedName>
        <fullName evidence="3">STAS domain-containing protein</fullName>
    </recommendedName>
</protein>
<proteinExistence type="predicted"/>
<reference evidence="4 5" key="1">
    <citation type="submission" date="2015-10" db="EMBL/GenBank/DDBJ databases">
        <authorList>
            <person name="Gilbert D.G."/>
        </authorList>
    </citation>
    <scope>NUCLEOTIDE SEQUENCE [LARGE SCALE GENOMIC DNA]</scope>
    <source>
        <strain evidence="4 5">NRRL B-16712</strain>
    </source>
</reference>
<feature type="compositionally biased region" description="Basic and acidic residues" evidence="1">
    <location>
        <begin position="106"/>
        <end position="115"/>
    </location>
</feature>
<dbReference type="EMBL" id="LLZH01000331">
    <property type="protein sequence ID" value="KUL23589.1"/>
    <property type="molecule type" value="Genomic_DNA"/>
</dbReference>
<evidence type="ECO:0000259" key="3">
    <source>
        <dbReference type="PROSITE" id="PS50801"/>
    </source>
</evidence>
<evidence type="ECO:0000256" key="1">
    <source>
        <dbReference type="SAM" id="MobiDB-lite"/>
    </source>
</evidence>
<dbReference type="AlphaFoldDB" id="A0A117ML95"/>
<evidence type="ECO:0000313" key="4">
    <source>
        <dbReference type="EMBL" id="KUL23589.1"/>
    </source>
</evidence>
<feature type="transmembrane region" description="Helical" evidence="2">
    <location>
        <begin position="57"/>
        <end position="75"/>
    </location>
</feature>
<sequence length="126" mass="13486">MITMRLSVKKRAVSARRRRIVRMTGPLAAGTSADLERVLIPESPGGEAEVELDLTGVTFISAAVVAVVFHAHFVLRRRGTALRVTGCTGQPRRQMLACGAFELLESSDRGDRPGAESRPAASRSAA</sequence>
<feature type="compositionally biased region" description="Low complexity" evidence="1">
    <location>
        <begin position="116"/>
        <end position="126"/>
    </location>
</feature>
<accession>A0A117ML95</accession>
<dbReference type="Proteomes" id="UP000053244">
    <property type="component" value="Unassembled WGS sequence"/>
</dbReference>
<organism evidence="4 5">
    <name type="scientific">Actinoplanes awajinensis subsp. mycoplanecinus</name>
    <dbReference type="NCBI Taxonomy" id="135947"/>
    <lineage>
        <taxon>Bacteria</taxon>
        <taxon>Bacillati</taxon>
        <taxon>Actinomycetota</taxon>
        <taxon>Actinomycetes</taxon>
        <taxon>Micromonosporales</taxon>
        <taxon>Micromonosporaceae</taxon>
        <taxon>Actinoplanes</taxon>
    </lineage>
</organism>
<keyword evidence="2" id="KW-0472">Membrane</keyword>
<dbReference type="PROSITE" id="PS50801">
    <property type="entry name" value="STAS"/>
    <property type="match status" value="1"/>
</dbReference>